<evidence type="ECO:0000313" key="2">
    <source>
        <dbReference type="Proteomes" id="UP000287615"/>
    </source>
</evidence>
<sequence>MIAFFLDYLNILQALIEQCSVIAMQKGEQVDQADFILEEDFFFVGSFFGKAANFAQNMCGPPRNARC</sequence>
<gene>
    <name evidence="1" type="ORF">VU00_12322</name>
</gene>
<accession>A0A444J951</accession>
<comment type="caution">
    <text evidence="1">The sequence shown here is derived from an EMBL/GenBank/DDBJ whole genome shotgun (WGS) entry which is preliminary data.</text>
</comment>
<dbReference type="EMBL" id="MTKR01000232">
    <property type="protein sequence ID" value="RWX49577.1"/>
    <property type="molecule type" value="Genomic_DNA"/>
</dbReference>
<dbReference type="Proteomes" id="UP000287615">
    <property type="component" value="Unassembled WGS sequence"/>
</dbReference>
<evidence type="ECO:0000313" key="1">
    <source>
        <dbReference type="EMBL" id="RWX49577.1"/>
    </source>
</evidence>
<reference evidence="1 2" key="1">
    <citation type="submission" date="2017-01" db="EMBL/GenBank/DDBJ databases">
        <title>The cable genome- insights into the physiology and evolution of filamentous bacteria capable of sulfide oxidation via long distance electron transfer.</title>
        <authorList>
            <person name="Schreiber L."/>
            <person name="Bjerg J.T."/>
            <person name="Boggild A."/>
            <person name="Van De Vossenberg J."/>
            <person name="Meysman F."/>
            <person name="Nielsen L.P."/>
            <person name="Schramm A."/>
            <person name="Kjeldsen K.U."/>
        </authorList>
    </citation>
    <scope>NUCLEOTIDE SEQUENCE [LARGE SCALE GENOMIC DNA]</scope>
    <source>
        <strain evidence="1">A3</strain>
    </source>
</reference>
<organism evidence="1 2">
    <name type="scientific">Candidatus Electrothrix marina</name>
    <dbReference type="NCBI Taxonomy" id="1859130"/>
    <lineage>
        <taxon>Bacteria</taxon>
        <taxon>Pseudomonadati</taxon>
        <taxon>Thermodesulfobacteriota</taxon>
        <taxon>Desulfobulbia</taxon>
        <taxon>Desulfobulbales</taxon>
        <taxon>Desulfobulbaceae</taxon>
        <taxon>Candidatus Electrothrix</taxon>
    </lineage>
</organism>
<name>A0A444J951_9BACT</name>
<protein>
    <submittedName>
        <fullName evidence="1">Uncharacterized protein</fullName>
    </submittedName>
</protein>
<proteinExistence type="predicted"/>
<dbReference type="AlphaFoldDB" id="A0A444J951"/>